<dbReference type="InterPro" id="IPR006140">
    <property type="entry name" value="D-isomer_DH_NAD-bd"/>
</dbReference>
<evidence type="ECO:0000313" key="7">
    <source>
        <dbReference type="Proteomes" id="UP000008827"/>
    </source>
</evidence>
<dbReference type="Gramene" id="KRH65201">
    <property type="protein sequence ID" value="KRH65201"/>
    <property type="gene ID" value="GLYMA_03G019900"/>
</dbReference>
<evidence type="ECO:0000256" key="1">
    <source>
        <dbReference type="ARBA" id="ARBA00023002"/>
    </source>
</evidence>
<feature type="domain" description="D-isomer specific 2-hydroxyacid dehydrogenase NAD-binding" evidence="4">
    <location>
        <begin position="140"/>
        <end position="253"/>
    </location>
</feature>
<sequence>MILLRTWSSWECCGAKVKLNHSPSLPTFLRLRQSLQFLPTQSIQTILCSPRQKISADFIGLLPLLSLIVTSSAGTDHIDLVECSRHDIQVVSVPGDQAKDVADMAVGLLIDVLWKISAADRHVRKWGLSMPQNLSFGSKLKGKIMYHSRNEKPFILYPFYSNVVELAGNSDVLVFCCPLNEQTRHIINREVMLGKDGVIVNVGRGSLIDEKELVWCLMEEEIRDAGLDLFENEPNVPNELFPLDNVVLSPHAASLTSDGFTEVCELAAEALEVFFSSKLPSTQVLDD</sequence>
<dbReference type="GO" id="GO:0051287">
    <property type="term" value="F:NAD binding"/>
    <property type="evidence" value="ECO:0007669"/>
    <property type="project" value="InterPro"/>
</dbReference>
<reference evidence="5 6" key="1">
    <citation type="journal article" date="2010" name="Nature">
        <title>Genome sequence of the palaeopolyploid soybean.</title>
        <authorList>
            <person name="Schmutz J."/>
            <person name="Cannon S.B."/>
            <person name="Schlueter J."/>
            <person name="Ma J."/>
            <person name="Mitros T."/>
            <person name="Nelson W."/>
            <person name="Hyten D.L."/>
            <person name="Song Q."/>
            <person name="Thelen J.J."/>
            <person name="Cheng J."/>
            <person name="Xu D."/>
            <person name="Hellsten U."/>
            <person name="May G.D."/>
            <person name="Yu Y."/>
            <person name="Sakurai T."/>
            <person name="Umezawa T."/>
            <person name="Bhattacharyya M.K."/>
            <person name="Sandhu D."/>
            <person name="Valliyodan B."/>
            <person name="Lindquist E."/>
            <person name="Peto M."/>
            <person name="Grant D."/>
            <person name="Shu S."/>
            <person name="Goodstein D."/>
            <person name="Barry K."/>
            <person name="Futrell-Griggs M."/>
            <person name="Abernathy B."/>
            <person name="Du J."/>
            <person name="Tian Z."/>
            <person name="Zhu L."/>
            <person name="Gill N."/>
            <person name="Joshi T."/>
            <person name="Libault M."/>
            <person name="Sethuraman A."/>
            <person name="Zhang X.-C."/>
            <person name="Shinozaki K."/>
            <person name="Nguyen H.T."/>
            <person name="Wing R.A."/>
            <person name="Cregan P."/>
            <person name="Specht J."/>
            <person name="Grimwood J."/>
            <person name="Rokhsar D."/>
            <person name="Stacey G."/>
            <person name="Shoemaker R.C."/>
            <person name="Jackson S.A."/>
        </authorList>
    </citation>
    <scope>NUCLEOTIDE SEQUENCE</scope>
    <source>
        <strain evidence="6">cv. Williams 82</strain>
        <tissue evidence="5">Callus</tissue>
    </source>
</reference>
<dbReference type="Pfam" id="PF00389">
    <property type="entry name" value="2-Hacid_dh"/>
    <property type="match status" value="1"/>
</dbReference>
<organism evidence="5">
    <name type="scientific">Glycine max</name>
    <name type="common">Soybean</name>
    <name type="synonym">Glycine hispida</name>
    <dbReference type="NCBI Taxonomy" id="3847"/>
    <lineage>
        <taxon>Eukaryota</taxon>
        <taxon>Viridiplantae</taxon>
        <taxon>Streptophyta</taxon>
        <taxon>Embryophyta</taxon>
        <taxon>Tracheophyta</taxon>
        <taxon>Spermatophyta</taxon>
        <taxon>Magnoliopsida</taxon>
        <taxon>eudicotyledons</taxon>
        <taxon>Gunneridae</taxon>
        <taxon>Pentapetalae</taxon>
        <taxon>rosids</taxon>
        <taxon>fabids</taxon>
        <taxon>Fabales</taxon>
        <taxon>Fabaceae</taxon>
        <taxon>Papilionoideae</taxon>
        <taxon>50 kb inversion clade</taxon>
        <taxon>NPAAA clade</taxon>
        <taxon>indigoferoid/millettioid clade</taxon>
        <taxon>Phaseoleae</taxon>
        <taxon>Glycine</taxon>
        <taxon>Glycine subgen. Soja</taxon>
    </lineage>
</organism>
<evidence type="ECO:0000256" key="2">
    <source>
        <dbReference type="RuleBase" id="RU003719"/>
    </source>
</evidence>
<proteinExistence type="inferred from homology"/>
<dbReference type="SMR" id="K7KCB6"/>
<gene>
    <name evidence="5" type="ORF">GLYMA_03G019900</name>
</gene>
<dbReference type="OMA" id="TSYKMKL"/>
<dbReference type="InParanoid" id="K7KCB6"/>
<dbReference type="GO" id="GO:0030267">
    <property type="term" value="F:glyoxylate reductase (NADPH) activity"/>
    <property type="evidence" value="ECO:0000318"/>
    <property type="project" value="GO_Central"/>
</dbReference>
<dbReference type="Proteomes" id="UP000008827">
    <property type="component" value="Chromosome 3"/>
</dbReference>
<comment type="similarity">
    <text evidence="2">Belongs to the D-isomer specific 2-hydroxyacid dehydrogenase family.</text>
</comment>
<dbReference type="PANTHER" id="PTHR10996">
    <property type="entry name" value="2-HYDROXYACID DEHYDROGENASE-RELATED"/>
    <property type="match status" value="1"/>
</dbReference>
<protein>
    <recommendedName>
        <fullName evidence="8">D-isomer specific 2-hydroxyacid dehydrogenase NAD-binding domain-containing protein</fullName>
    </recommendedName>
</protein>
<dbReference type="EnsemblPlants" id="KRH65201">
    <property type="protein sequence ID" value="KRH65201"/>
    <property type="gene ID" value="GLYMA_03G019900"/>
</dbReference>
<feature type="domain" description="D-isomer specific 2-hydroxyacid dehydrogenase catalytic" evidence="3">
    <location>
        <begin position="43"/>
        <end position="284"/>
    </location>
</feature>
<dbReference type="InterPro" id="IPR050223">
    <property type="entry name" value="D-isomer_2-hydroxyacid_DH"/>
</dbReference>
<evidence type="ECO:0000259" key="3">
    <source>
        <dbReference type="Pfam" id="PF00389"/>
    </source>
</evidence>
<dbReference type="EMBL" id="CM000836">
    <property type="protein sequence ID" value="KRH65201.1"/>
    <property type="molecule type" value="Genomic_DNA"/>
</dbReference>
<dbReference type="GO" id="GO:0005829">
    <property type="term" value="C:cytosol"/>
    <property type="evidence" value="ECO:0000318"/>
    <property type="project" value="GO_Central"/>
</dbReference>
<dbReference type="STRING" id="3847.K7KCB6"/>
<dbReference type="SUPFAM" id="SSF52283">
    <property type="entry name" value="Formate/glycerate dehydrogenase catalytic domain-like"/>
    <property type="match status" value="1"/>
</dbReference>
<dbReference type="Gene3D" id="3.40.50.720">
    <property type="entry name" value="NAD(P)-binding Rossmann-like Domain"/>
    <property type="match status" value="4"/>
</dbReference>
<dbReference type="InterPro" id="IPR036291">
    <property type="entry name" value="NAD(P)-bd_dom_sf"/>
</dbReference>
<dbReference type="PANTHER" id="PTHR10996:SF179">
    <property type="entry name" value="D-ISOMER SPECIFIC 2-HYDROXYACID DEHYDROGENASE FAMILY PROTEIN-RELATED"/>
    <property type="match status" value="1"/>
</dbReference>
<evidence type="ECO:0000313" key="5">
    <source>
        <dbReference type="EMBL" id="KRH65201.1"/>
    </source>
</evidence>
<name>K7KCB6_SOYBN</name>
<dbReference type="GO" id="GO:0016618">
    <property type="term" value="F:hydroxypyruvate reductase [NAD(P)H] activity"/>
    <property type="evidence" value="ECO:0000318"/>
    <property type="project" value="GO_Central"/>
</dbReference>
<dbReference type="SUPFAM" id="SSF51735">
    <property type="entry name" value="NAD(P)-binding Rossmann-fold domains"/>
    <property type="match status" value="1"/>
</dbReference>
<accession>K7KCB6</accession>
<evidence type="ECO:0000259" key="4">
    <source>
        <dbReference type="Pfam" id="PF02826"/>
    </source>
</evidence>
<evidence type="ECO:0000313" key="6">
    <source>
        <dbReference type="EnsemblPlants" id="KRH65201"/>
    </source>
</evidence>
<dbReference type="eggNOG" id="KOG0069">
    <property type="taxonomic scope" value="Eukaryota"/>
</dbReference>
<dbReference type="AlphaFoldDB" id="K7KCB6"/>
<reference evidence="5" key="3">
    <citation type="submission" date="2018-07" db="EMBL/GenBank/DDBJ databases">
        <title>WGS assembly of Glycine max.</title>
        <authorList>
            <person name="Schmutz J."/>
            <person name="Cannon S."/>
            <person name="Schlueter J."/>
            <person name="Ma J."/>
            <person name="Mitros T."/>
            <person name="Nelson W."/>
            <person name="Hyten D."/>
            <person name="Song Q."/>
            <person name="Thelen J."/>
            <person name="Cheng J."/>
            <person name="Xu D."/>
            <person name="Hellsten U."/>
            <person name="May G."/>
            <person name="Yu Y."/>
            <person name="Sakurai T."/>
            <person name="Umezawa T."/>
            <person name="Bhattacharyya M."/>
            <person name="Sandhu D."/>
            <person name="Valliyodan B."/>
            <person name="Lindquist E."/>
            <person name="Peto M."/>
            <person name="Grant D."/>
            <person name="Shu S."/>
            <person name="Goodstein D."/>
            <person name="Barry K."/>
            <person name="Futrell-Griggs M."/>
            <person name="Abernathy B."/>
            <person name="Du J."/>
            <person name="Tian Z."/>
            <person name="Zhu L."/>
            <person name="Gill N."/>
            <person name="Joshi T."/>
            <person name="Libault M."/>
            <person name="Sethuraman A."/>
            <person name="Zhang X."/>
            <person name="Shinozaki K."/>
            <person name="Nguyen H."/>
            <person name="Wing R."/>
            <person name="Cregan P."/>
            <person name="Specht J."/>
            <person name="Grimwood J."/>
            <person name="Rokhsar D."/>
            <person name="Stacey G."/>
            <person name="Shoemaker R."/>
            <person name="Jackson S."/>
        </authorList>
    </citation>
    <scope>NUCLEOTIDE SEQUENCE</scope>
    <source>
        <tissue evidence="5">Callus</tissue>
    </source>
</reference>
<dbReference type="InterPro" id="IPR006139">
    <property type="entry name" value="D-isomer_2_OHA_DH_cat_dom"/>
</dbReference>
<dbReference type="HOGENOM" id="CLU_019796_1_2_1"/>
<dbReference type="PaxDb" id="3847-GLYMA03G02271.1"/>
<keyword evidence="1 2" id="KW-0560">Oxidoreductase</keyword>
<reference evidence="6" key="2">
    <citation type="submission" date="2018-02" db="UniProtKB">
        <authorList>
            <consortium name="EnsemblPlants"/>
        </authorList>
    </citation>
    <scope>IDENTIFICATION</scope>
    <source>
        <strain evidence="6">Williams 82</strain>
    </source>
</reference>
<evidence type="ECO:0008006" key="8">
    <source>
        <dbReference type="Google" id="ProtNLM"/>
    </source>
</evidence>
<keyword evidence="7" id="KW-1185">Reference proteome</keyword>
<dbReference type="Pfam" id="PF02826">
    <property type="entry name" value="2-Hacid_dh_C"/>
    <property type="match status" value="1"/>
</dbReference>